<name>A0A4Z2IM95_9TELE</name>
<gene>
    <name evidence="1" type="ORF">EYF80_010813</name>
</gene>
<evidence type="ECO:0000313" key="1">
    <source>
        <dbReference type="EMBL" id="TNN78887.1"/>
    </source>
</evidence>
<dbReference type="OrthoDB" id="10672224at2759"/>
<accession>A0A4Z2IM95</accession>
<evidence type="ECO:0000313" key="2">
    <source>
        <dbReference type="Proteomes" id="UP000314294"/>
    </source>
</evidence>
<sequence length="89" mass="9083">MRGRGAWGGWVSGGVGAGQRGGVGAQRAAEGQLTGTGLVGLQVGLDQVCQSLERTDGIAFDYVVRLGAEPLHGPHLNDQTRDNSSVPVG</sequence>
<comment type="caution">
    <text evidence="1">The sequence shown here is derived from an EMBL/GenBank/DDBJ whole genome shotgun (WGS) entry which is preliminary data.</text>
</comment>
<dbReference type="Proteomes" id="UP000314294">
    <property type="component" value="Unassembled WGS sequence"/>
</dbReference>
<protein>
    <submittedName>
        <fullName evidence="1">Uncharacterized protein</fullName>
    </submittedName>
</protein>
<organism evidence="1 2">
    <name type="scientific">Liparis tanakae</name>
    <name type="common">Tanaka's snailfish</name>
    <dbReference type="NCBI Taxonomy" id="230148"/>
    <lineage>
        <taxon>Eukaryota</taxon>
        <taxon>Metazoa</taxon>
        <taxon>Chordata</taxon>
        <taxon>Craniata</taxon>
        <taxon>Vertebrata</taxon>
        <taxon>Euteleostomi</taxon>
        <taxon>Actinopterygii</taxon>
        <taxon>Neopterygii</taxon>
        <taxon>Teleostei</taxon>
        <taxon>Neoteleostei</taxon>
        <taxon>Acanthomorphata</taxon>
        <taxon>Eupercaria</taxon>
        <taxon>Perciformes</taxon>
        <taxon>Cottioidei</taxon>
        <taxon>Cottales</taxon>
        <taxon>Liparidae</taxon>
        <taxon>Liparis</taxon>
    </lineage>
</organism>
<dbReference type="EMBL" id="SRLO01000069">
    <property type="protein sequence ID" value="TNN78887.1"/>
    <property type="molecule type" value="Genomic_DNA"/>
</dbReference>
<proteinExistence type="predicted"/>
<dbReference type="AlphaFoldDB" id="A0A4Z2IM95"/>
<keyword evidence="2" id="KW-1185">Reference proteome</keyword>
<reference evidence="1 2" key="1">
    <citation type="submission" date="2019-03" db="EMBL/GenBank/DDBJ databases">
        <title>First draft genome of Liparis tanakae, snailfish: a comprehensive survey of snailfish specific genes.</title>
        <authorList>
            <person name="Kim W."/>
            <person name="Song I."/>
            <person name="Jeong J.-H."/>
            <person name="Kim D."/>
            <person name="Kim S."/>
            <person name="Ryu S."/>
            <person name="Song J.Y."/>
            <person name="Lee S.K."/>
        </authorList>
    </citation>
    <scope>NUCLEOTIDE SEQUENCE [LARGE SCALE GENOMIC DNA]</scope>
    <source>
        <tissue evidence="1">Muscle</tissue>
    </source>
</reference>